<dbReference type="RefSeq" id="WP_091643275.1">
    <property type="nucleotide sequence ID" value="NZ_FOTV01000013.1"/>
</dbReference>
<evidence type="ECO:0000313" key="2">
    <source>
        <dbReference type="Proteomes" id="UP000199211"/>
    </source>
</evidence>
<proteinExistence type="predicted"/>
<keyword evidence="2" id="KW-1185">Reference proteome</keyword>
<comment type="caution">
    <text evidence="1">The sequence shown here is derived from an EMBL/GenBank/DDBJ whole genome shotgun (WGS) entry which is preliminary data.</text>
</comment>
<dbReference type="Proteomes" id="UP000199211">
    <property type="component" value="Unassembled WGS sequence"/>
</dbReference>
<evidence type="ECO:0000313" key="1">
    <source>
        <dbReference type="EMBL" id="SFL87997.1"/>
    </source>
</evidence>
<name>A0ABY1FQX0_9GAMM</name>
<dbReference type="EMBL" id="FOTV01000013">
    <property type="protein sequence ID" value="SFL87997.1"/>
    <property type="molecule type" value="Genomic_DNA"/>
</dbReference>
<gene>
    <name evidence="1" type="ORF">SAMN04487868_11398</name>
</gene>
<accession>A0ABY1FQX0</accession>
<reference evidence="1 2" key="1">
    <citation type="submission" date="2016-10" db="EMBL/GenBank/DDBJ databases">
        <authorList>
            <person name="Varghese N."/>
            <person name="Submissions S."/>
        </authorList>
    </citation>
    <scope>NUCLEOTIDE SEQUENCE [LARGE SCALE GENOMIC DNA]</scope>
    <source>
        <strain evidence="1 2">DSM 26291</strain>
    </source>
</reference>
<sequence length="148" mass="16568">MNFKPANIECQMSDEKDPLSKKILNNICLSERTVFTPADFSAMGSCEAVEHALKKLINDEEMVSIGSGVITRARRNRITGEIMLAAPGGFQQVALEALDLLEVAWSPCVADLQYKAGDKQLPIQTTVRVVGNYKPELSFRRYKVRYEE</sequence>
<protein>
    <submittedName>
        <fullName evidence="1">Uncharacterized protein</fullName>
    </submittedName>
</protein>
<organism evidence="1 2">
    <name type="scientific">Marinobacter salarius</name>
    <dbReference type="NCBI Taxonomy" id="1420917"/>
    <lineage>
        <taxon>Bacteria</taxon>
        <taxon>Pseudomonadati</taxon>
        <taxon>Pseudomonadota</taxon>
        <taxon>Gammaproteobacteria</taxon>
        <taxon>Pseudomonadales</taxon>
        <taxon>Marinobacteraceae</taxon>
        <taxon>Marinobacter</taxon>
    </lineage>
</organism>